<accession>A0A0M9U358</accession>
<keyword evidence="2" id="KW-0560">Oxidoreductase</keyword>
<dbReference type="PRINTS" id="PR00080">
    <property type="entry name" value="SDRFAMILY"/>
</dbReference>
<dbReference type="Pfam" id="PF13561">
    <property type="entry name" value="adh_short_C2"/>
    <property type="match status" value="1"/>
</dbReference>
<dbReference type="PANTHER" id="PTHR42879:SF2">
    <property type="entry name" value="3-OXOACYL-[ACYL-CARRIER-PROTEIN] REDUCTASE FABG"/>
    <property type="match status" value="1"/>
</dbReference>
<dbReference type="FunFam" id="3.40.50.720:FF:000084">
    <property type="entry name" value="Short-chain dehydrogenase reductase"/>
    <property type="match status" value="1"/>
</dbReference>
<dbReference type="SUPFAM" id="SSF51735">
    <property type="entry name" value="NAD(P)-binding Rossmann-fold domains"/>
    <property type="match status" value="1"/>
</dbReference>
<reference evidence="4" key="1">
    <citation type="journal article" date="2015" name="Genome Announc.">
        <title>Draft Genome Sequences of Anaerolinea thermolimosa IMO-1, Bellilinea caldifistulae GOMI-1, Leptolinea tardivitalis YMTK-2, Levilinea saccharolytica KIBI-1, Longilinea arvoryzae KOME-1, Previously Described as Members of the Class Anaerolineae (Chloroflexi).</title>
        <authorList>
            <person name="Matsuura N."/>
            <person name="Tourlousse M.D."/>
            <person name="Ohashi A."/>
            <person name="Hugenholtz P."/>
            <person name="Sekiguchi Y."/>
        </authorList>
    </citation>
    <scope>NUCLEOTIDE SEQUENCE</scope>
    <source>
        <strain evidence="4">KIBI-1</strain>
    </source>
</reference>
<dbReference type="EMBL" id="DF967975">
    <property type="protein sequence ID" value="GAP19400.1"/>
    <property type="molecule type" value="Genomic_DNA"/>
</dbReference>
<name>A0A0M9U358_9CHLR</name>
<dbReference type="SMART" id="SM00822">
    <property type="entry name" value="PKS_KR"/>
    <property type="match status" value="1"/>
</dbReference>
<comment type="similarity">
    <text evidence="1">Belongs to the short-chain dehydrogenases/reductases (SDR) family.</text>
</comment>
<dbReference type="PRINTS" id="PR00081">
    <property type="entry name" value="GDHRDH"/>
</dbReference>
<evidence type="ECO:0000259" key="3">
    <source>
        <dbReference type="SMART" id="SM00822"/>
    </source>
</evidence>
<sequence length="256" mass="26484">MSELQPNFSLAGQVVMLTGASQGIGYGLAKALAGAGAKLALCARSLPALEGLAAEIRAAGGEAQPYALDVRDLAQIQSAVQAVQRDFGRIDVLVNNAGLGSNQKAEEVTEAEWDEMMDVNLKGLFFCAQAAGRVMLAQGHGRIINMSSQAGVVGIREHAVYSASKGGVNLLTKVLALEWAARGVTVNAVAPTFIYTPGTAERLDNPDYLRGVLDRLPIGHVGTIADVAAAVIYLASPAGGMVNGTVLLVDGGWTAQ</sequence>
<dbReference type="GO" id="GO:0032787">
    <property type="term" value="P:monocarboxylic acid metabolic process"/>
    <property type="evidence" value="ECO:0007669"/>
    <property type="project" value="UniProtKB-ARBA"/>
</dbReference>
<dbReference type="InterPro" id="IPR036291">
    <property type="entry name" value="NAD(P)-bd_dom_sf"/>
</dbReference>
<dbReference type="PANTHER" id="PTHR42879">
    <property type="entry name" value="3-OXOACYL-(ACYL-CARRIER-PROTEIN) REDUCTASE"/>
    <property type="match status" value="1"/>
</dbReference>
<evidence type="ECO:0000256" key="1">
    <source>
        <dbReference type="ARBA" id="ARBA00006484"/>
    </source>
</evidence>
<dbReference type="InterPro" id="IPR020904">
    <property type="entry name" value="Sc_DH/Rdtase_CS"/>
</dbReference>
<dbReference type="GO" id="GO:0016491">
    <property type="term" value="F:oxidoreductase activity"/>
    <property type="evidence" value="ECO:0007669"/>
    <property type="project" value="UniProtKB-KW"/>
</dbReference>
<gene>
    <name evidence="4" type="ORF">LSAC_03302</name>
</gene>
<dbReference type="InterPro" id="IPR057326">
    <property type="entry name" value="KR_dom"/>
</dbReference>
<dbReference type="PROSITE" id="PS00061">
    <property type="entry name" value="ADH_SHORT"/>
    <property type="match status" value="1"/>
</dbReference>
<dbReference type="InterPro" id="IPR002347">
    <property type="entry name" value="SDR_fam"/>
</dbReference>
<evidence type="ECO:0000256" key="2">
    <source>
        <dbReference type="ARBA" id="ARBA00023002"/>
    </source>
</evidence>
<dbReference type="AlphaFoldDB" id="A0A0M9U358"/>
<protein>
    <submittedName>
        <fullName evidence="4">Dehydrogenase related to short-chain alcohol dehydrogenases</fullName>
    </submittedName>
</protein>
<proteinExistence type="inferred from homology"/>
<feature type="domain" description="Ketoreductase" evidence="3">
    <location>
        <begin position="13"/>
        <end position="197"/>
    </location>
</feature>
<organism evidence="4">
    <name type="scientific">Levilinea saccharolytica</name>
    <dbReference type="NCBI Taxonomy" id="229921"/>
    <lineage>
        <taxon>Bacteria</taxon>
        <taxon>Bacillati</taxon>
        <taxon>Chloroflexota</taxon>
        <taxon>Anaerolineae</taxon>
        <taxon>Anaerolineales</taxon>
        <taxon>Anaerolineaceae</taxon>
        <taxon>Levilinea</taxon>
    </lineage>
</organism>
<dbReference type="InterPro" id="IPR050259">
    <property type="entry name" value="SDR"/>
</dbReference>
<evidence type="ECO:0000313" key="4">
    <source>
        <dbReference type="EMBL" id="GAP19400.1"/>
    </source>
</evidence>
<dbReference type="Gene3D" id="3.40.50.720">
    <property type="entry name" value="NAD(P)-binding Rossmann-like Domain"/>
    <property type="match status" value="1"/>
</dbReference>